<dbReference type="NCBIfam" id="NF011080">
    <property type="entry name" value="PRK14508.1-3"/>
    <property type="match status" value="1"/>
</dbReference>
<sequence length="502" mass="57255">MNEANGLPAFDFLAARRAGILLHPTSLPGCDDHGDMGHAAYRFIEFLAASGISIWQTLPLGPVHEDGSPYQCLSAHAGDPRLISLEWLTDRGWLRREDLDKNTSGTSFRHHCLHRAFTFFSQHAESAQQQDFSAFCQQHAGWLDNYALYIAIRKMQNNRGWFDWPAPLRNRETETLKQVQQHLQDDIGFVKFEQYVFFSQWFELKNYAHRYGIFLFGDMPIFVAHDSCEVWSNQEYFLLDENGQPEVVAGVPPDYFSETGQRWGNPLYDWPRMAETGFQWWIERMQTQLALFDLVRIDHFRGFEACWEIPATEETAINGRWVKAPGESLLRSLDEAFSGLPLVAEDLGVITAEVNALRQQFQLPGMRILQFAFGGGADNPYLPHNHERNTVVYTGTHDNDTTRGWYDALDNVSKKNIENYLGYAIDKSMPWPLIRLALASVANMAIIPLQDVLALASEGRMNVPGTSEGNWRWRFAEDALTSDISARLRELISCYGRCSAGQ</sequence>
<dbReference type="NCBIfam" id="NF011079">
    <property type="entry name" value="PRK14508.1-2"/>
    <property type="match status" value="1"/>
</dbReference>
<reference evidence="9" key="1">
    <citation type="submission" date="2018-06" db="EMBL/GenBank/DDBJ databases">
        <authorList>
            <person name="Zhirakovskaya E."/>
        </authorList>
    </citation>
    <scope>NUCLEOTIDE SEQUENCE</scope>
</reference>
<keyword evidence="6" id="KW-0119">Carbohydrate metabolism</keyword>
<comment type="similarity">
    <text evidence="2">Belongs to the disproportionating enzyme family.</text>
</comment>
<evidence type="ECO:0000256" key="7">
    <source>
        <dbReference type="ARBA" id="ARBA00031423"/>
    </source>
</evidence>
<keyword evidence="5 9" id="KW-0808">Transferase</keyword>
<dbReference type="Gene3D" id="3.20.20.80">
    <property type="entry name" value="Glycosidases"/>
    <property type="match status" value="1"/>
</dbReference>
<comment type="catalytic activity">
    <reaction evidence="1">
        <text>Transfers a segment of a (1-&gt;4)-alpha-D-glucan to a new position in an acceptor, which may be glucose or a (1-&gt;4)-alpha-D-glucan.</text>
        <dbReference type="EC" id="2.4.1.25"/>
    </reaction>
</comment>
<accession>A0A3B1BN33</accession>
<proteinExistence type="inferred from homology"/>
<protein>
    <recommendedName>
        <fullName evidence="3">4-alpha-glucanotransferase</fullName>
        <ecNumber evidence="3">2.4.1.25</ecNumber>
    </recommendedName>
    <alternativeName>
        <fullName evidence="7">Amylomaltase</fullName>
    </alternativeName>
    <alternativeName>
        <fullName evidence="8">Disproportionating enzyme</fullName>
    </alternativeName>
</protein>
<evidence type="ECO:0000256" key="5">
    <source>
        <dbReference type="ARBA" id="ARBA00022679"/>
    </source>
</evidence>
<dbReference type="Pfam" id="PF02446">
    <property type="entry name" value="Glyco_hydro_77"/>
    <property type="match status" value="1"/>
</dbReference>
<dbReference type="NCBIfam" id="TIGR00217">
    <property type="entry name" value="malQ"/>
    <property type="match status" value="1"/>
</dbReference>
<organism evidence="9">
    <name type="scientific">hydrothermal vent metagenome</name>
    <dbReference type="NCBI Taxonomy" id="652676"/>
    <lineage>
        <taxon>unclassified sequences</taxon>
        <taxon>metagenomes</taxon>
        <taxon>ecological metagenomes</taxon>
    </lineage>
</organism>
<evidence type="ECO:0000256" key="3">
    <source>
        <dbReference type="ARBA" id="ARBA00012560"/>
    </source>
</evidence>
<evidence type="ECO:0000256" key="1">
    <source>
        <dbReference type="ARBA" id="ARBA00000439"/>
    </source>
</evidence>
<dbReference type="PANTHER" id="PTHR32438:SF5">
    <property type="entry name" value="4-ALPHA-GLUCANOTRANSFERASE DPE1, CHLOROPLASTIC_AMYLOPLASTIC"/>
    <property type="match status" value="1"/>
</dbReference>
<dbReference type="EC" id="2.4.1.25" evidence="3"/>
<dbReference type="GO" id="GO:0004134">
    <property type="term" value="F:4-alpha-glucanotransferase activity"/>
    <property type="evidence" value="ECO:0007669"/>
    <property type="project" value="UniProtKB-EC"/>
</dbReference>
<dbReference type="InterPro" id="IPR003385">
    <property type="entry name" value="Glyco_hydro_77"/>
</dbReference>
<evidence type="ECO:0000256" key="4">
    <source>
        <dbReference type="ARBA" id="ARBA00022676"/>
    </source>
</evidence>
<dbReference type="SUPFAM" id="SSF51445">
    <property type="entry name" value="(Trans)glycosidases"/>
    <property type="match status" value="1"/>
</dbReference>
<dbReference type="AlphaFoldDB" id="A0A3B1BN33"/>
<dbReference type="EMBL" id="UOFZ01000067">
    <property type="protein sequence ID" value="VAX12878.1"/>
    <property type="molecule type" value="Genomic_DNA"/>
</dbReference>
<evidence type="ECO:0000313" key="9">
    <source>
        <dbReference type="EMBL" id="VAX12878.1"/>
    </source>
</evidence>
<keyword evidence="4 9" id="KW-0328">Glycosyltransferase</keyword>
<evidence type="ECO:0000256" key="8">
    <source>
        <dbReference type="ARBA" id="ARBA00031501"/>
    </source>
</evidence>
<evidence type="ECO:0000256" key="6">
    <source>
        <dbReference type="ARBA" id="ARBA00023277"/>
    </source>
</evidence>
<gene>
    <name evidence="9" type="ORF">MNBD_GAMMA24-1367</name>
</gene>
<dbReference type="PANTHER" id="PTHR32438">
    <property type="entry name" value="4-ALPHA-GLUCANOTRANSFERASE DPE1, CHLOROPLASTIC/AMYLOPLASTIC"/>
    <property type="match status" value="1"/>
</dbReference>
<evidence type="ECO:0000256" key="2">
    <source>
        <dbReference type="ARBA" id="ARBA00005684"/>
    </source>
</evidence>
<dbReference type="InterPro" id="IPR017853">
    <property type="entry name" value="GH"/>
</dbReference>
<dbReference type="GO" id="GO:0005975">
    <property type="term" value="P:carbohydrate metabolic process"/>
    <property type="evidence" value="ECO:0007669"/>
    <property type="project" value="InterPro"/>
</dbReference>
<name>A0A3B1BN33_9ZZZZ</name>